<dbReference type="SUPFAM" id="SSF46955">
    <property type="entry name" value="Putative DNA-binding domain"/>
    <property type="match status" value="1"/>
</dbReference>
<proteinExistence type="predicted"/>
<protein>
    <recommendedName>
        <fullName evidence="1">Helix-turn-helix domain-containing protein</fullName>
    </recommendedName>
</protein>
<reference evidence="3" key="1">
    <citation type="journal article" date="2019" name="Int. J. Syst. Evol. Microbiol.">
        <title>The Global Catalogue of Microorganisms (GCM) 10K type strain sequencing project: providing services to taxonomists for standard genome sequencing and annotation.</title>
        <authorList>
            <consortium name="The Broad Institute Genomics Platform"/>
            <consortium name="The Broad Institute Genome Sequencing Center for Infectious Disease"/>
            <person name="Wu L."/>
            <person name="Ma J."/>
        </authorList>
    </citation>
    <scope>NUCLEOTIDE SEQUENCE [LARGE SCALE GENOMIC DNA]</scope>
    <source>
        <strain evidence="3">JCM 17498</strain>
    </source>
</reference>
<accession>A0ABP7EAE3</accession>
<evidence type="ECO:0000313" key="2">
    <source>
        <dbReference type="EMBL" id="GAA3715763.1"/>
    </source>
</evidence>
<sequence>MQVQSDSIVMIEDAIRRVLDTHKRSPWFDNEAAAEYLGCTPGTMKTWRSRGEGPRYHVIQSKLVRYHVDALDAFVRGEQVR</sequence>
<dbReference type="Proteomes" id="UP001500523">
    <property type="component" value="Unassembled WGS sequence"/>
</dbReference>
<dbReference type="InterPro" id="IPR009061">
    <property type="entry name" value="DNA-bd_dom_put_sf"/>
</dbReference>
<dbReference type="Pfam" id="PF12728">
    <property type="entry name" value="HTH_17"/>
    <property type="match status" value="1"/>
</dbReference>
<feature type="domain" description="Helix-turn-helix" evidence="1">
    <location>
        <begin position="27"/>
        <end position="77"/>
    </location>
</feature>
<dbReference type="InterPro" id="IPR041657">
    <property type="entry name" value="HTH_17"/>
</dbReference>
<gene>
    <name evidence="2" type="ORF">GCM10022268_25450</name>
</gene>
<name>A0ABP7EAE3_9SPHN</name>
<comment type="caution">
    <text evidence="2">The sequence shown here is derived from an EMBL/GenBank/DDBJ whole genome shotgun (WGS) entry which is preliminary data.</text>
</comment>
<evidence type="ECO:0000313" key="3">
    <source>
        <dbReference type="Proteomes" id="UP001500523"/>
    </source>
</evidence>
<organism evidence="2 3">
    <name type="scientific">Sphingomonas cynarae</name>
    <dbReference type="NCBI Taxonomy" id="930197"/>
    <lineage>
        <taxon>Bacteria</taxon>
        <taxon>Pseudomonadati</taxon>
        <taxon>Pseudomonadota</taxon>
        <taxon>Alphaproteobacteria</taxon>
        <taxon>Sphingomonadales</taxon>
        <taxon>Sphingomonadaceae</taxon>
        <taxon>Sphingomonas</taxon>
    </lineage>
</organism>
<keyword evidence="3" id="KW-1185">Reference proteome</keyword>
<dbReference type="EMBL" id="BAABBF010000005">
    <property type="protein sequence ID" value="GAA3715763.1"/>
    <property type="molecule type" value="Genomic_DNA"/>
</dbReference>
<evidence type="ECO:0000259" key="1">
    <source>
        <dbReference type="Pfam" id="PF12728"/>
    </source>
</evidence>